<evidence type="ECO:0000256" key="3">
    <source>
        <dbReference type="PROSITE-ProRule" id="PRU00221"/>
    </source>
</evidence>
<sequence length="326" mass="35955">MFEAEDLCLISTPAWNIDASTTPCTCSDFCPDGNFVAYSNQPGVLSIVSTYFGEEKNRFTQNLTTFPLTSCHFHPSEPDFVLTTSKDGFIFLYNYESGECPLLTRHLGSNLLAMCIDCLGETFAIACADGSIRLYDIENMTRTKALVKMTQRVATSQVNNIYSVVFHPEDSNIIATAGWNDRVFIWDIRSGNPERYIAGPHIRGDGVDFRNDCIVTASAREKKQIEVFDYGTGKKVREIMWDVNRANGSCTVNTLKIARNGLDLIVGGIGSPYAQIFEFTSGRIIGQTGKMGNSISSVAVSPYGSSFFYGTENGDSACQMIRVKPK</sequence>
<evidence type="ECO:0000256" key="2">
    <source>
        <dbReference type="ARBA" id="ARBA00022737"/>
    </source>
</evidence>
<reference evidence="4" key="1">
    <citation type="submission" date="2016-10" db="EMBL/GenBank/DDBJ databases">
        <authorList>
            <person name="Benchimol M."/>
            <person name="Almeida L.G."/>
            <person name="Vasconcelos A.T."/>
            <person name="Perreira-Neves A."/>
            <person name="Rosa I.A."/>
            <person name="Tasca T."/>
            <person name="Bogo M.R."/>
            <person name="de Souza W."/>
        </authorList>
    </citation>
    <scope>NUCLEOTIDE SEQUENCE [LARGE SCALE GENOMIC DNA]</scope>
    <source>
        <strain evidence="4">K</strain>
    </source>
</reference>
<name>A0A1J4KT43_9EUKA</name>
<evidence type="ECO:0000313" key="4">
    <source>
        <dbReference type="EMBL" id="OHT12956.1"/>
    </source>
</evidence>
<dbReference type="EMBL" id="MLAK01000551">
    <property type="protein sequence ID" value="OHT12956.1"/>
    <property type="molecule type" value="Genomic_DNA"/>
</dbReference>
<keyword evidence="2" id="KW-0677">Repeat</keyword>
<dbReference type="Proteomes" id="UP000179807">
    <property type="component" value="Unassembled WGS sequence"/>
</dbReference>
<organism evidence="4 5">
    <name type="scientific">Tritrichomonas foetus</name>
    <dbReference type="NCBI Taxonomy" id="1144522"/>
    <lineage>
        <taxon>Eukaryota</taxon>
        <taxon>Metamonada</taxon>
        <taxon>Parabasalia</taxon>
        <taxon>Tritrichomonadida</taxon>
        <taxon>Tritrichomonadidae</taxon>
        <taxon>Tritrichomonas</taxon>
    </lineage>
</organism>
<evidence type="ECO:0000313" key="5">
    <source>
        <dbReference type="Proteomes" id="UP000179807"/>
    </source>
</evidence>
<protein>
    <submittedName>
        <fullName evidence="4">Uncharacterized protein</fullName>
    </submittedName>
</protein>
<dbReference type="PANTHER" id="PTHR47822">
    <property type="entry name" value="CARBOHYDRATE BINDING DOMAIN CONTAINING PROTEIN"/>
    <property type="match status" value="1"/>
</dbReference>
<dbReference type="InterPro" id="IPR001680">
    <property type="entry name" value="WD40_rpt"/>
</dbReference>
<dbReference type="SUPFAM" id="SSF50978">
    <property type="entry name" value="WD40 repeat-like"/>
    <property type="match status" value="1"/>
</dbReference>
<dbReference type="PROSITE" id="PS50082">
    <property type="entry name" value="WD_REPEATS_2"/>
    <property type="match status" value="1"/>
</dbReference>
<keyword evidence="1 3" id="KW-0853">WD repeat</keyword>
<dbReference type="GeneID" id="94834033"/>
<keyword evidence="5" id="KW-1185">Reference proteome</keyword>
<proteinExistence type="predicted"/>
<dbReference type="Gene3D" id="2.130.10.10">
    <property type="entry name" value="YVTN repeat-like/Quinoprotein amine dehydrogenase"/>
    <property type="match status" value="2"/>
</dbReference>
<feature type="repeat" description="WD" evidence="3">
    <location>
        <begin position="154"/>
        <end position="196"/>
    </location>
</feature>
<gene>
    <name evidence="4" type="ORF">TRFO_17013</name>
</gene>
<dbReference type="InterPro" id="IPR019775">
    <property type="entry name" value="WD40_repeat_CS"/>
</dbReference>
<dbReference type="AlphaFoldDB" id="A0A1J4KT43"/>
<dbReference type="SMART" id="SM00320">
    <property type="entry name" value="WD40"/>
    <property type="match status" value="4"/>
</dbReference>
<dbReference type="PANTHER" id="PTHR47822:SF2">
    <property type="entry name" value="F-BOX AND WD-40 DOMAIN PROTEIN 7"/>
    <property type="match status" value="1"/>
</dbReference>
<dbReference type="RefSeq" id="XP_068366092.1">
    <property type="nucleotide sequence ID" value="XM_068499329.1"/>
</dbReference>
<dbReference type="InterPro" id="IPR036322">
    <property type="entry name" value="WD40_repeat_dom_sf"/>
</dbReference>
<evidence type="ECO:0000256" key="1">
    <source>
        <dbReference type="ARBA" id="ARBA00022574"/>
    </source>
</evidence>
<dbReference type="VEuPathDB" id="TrichDB:TRFO_17013"/>
<accession>A0A1J4KT43</accession>
<dbReference type="OrthoDB" id="10251741at2759"/>
<comment type="caution">
    <text evidence="4">The sequence shown here is derived from an EMBL/GenBank/DDBJ whole genome shotgun (WGS) entry which is preliminary data.</text>
</comment>
<dbReference type="InterPro" id="IPR015943">
    <property type="entry name" value="WD40/YVTN_repeat-like_dom_sf"/>
</dbReference>
<dbReference type="Pfam" id="PF00400">
    <property type="entry name" value="WD40"/>
    <property type="match status" value="1"/>
</dbReference>
<dbReference type="PROSITE" id="PS00678">
    <property type="entry name" value="WD_REPEATS_1"/>
    <property type="match status" value="1"/>
</dbReference>